<organism evidence="1 2">
    <name type="scientific">Bacillus thuringiensis serovar andalousiensis</name>
    <dbReference type="NCBI Taxonomy" id="257985"/>
    <lineage>
        <taxon>Bacteria</taxon>
        <taxon>Bacillati</taxon>
        <taxon>Bacillota</taxon>
        <taxon>Bacilli</taxon>
        <taxon>Bacillales</taxon>
        <taxon>Bacillaceae</taxon>
        <taxon>Bacillus</taxon>
        <taxon>Bacillus cereus group</taxon>
    </lineage>
</organism>
<dbReference type="AlphaFoldDB" id="A0A6H0TPW8"/>
<sequence>MKKAILKTINGDVHIMNGPALLALYKQHGNKLFTTDIILDIKDDDGNIMAMLNAKYVVSVVFDNK</sequence>
<dbReference type="EMBL" id="CP035727">
    <property type="protein sequence ID" value="QIW21316.1"/>
    <property type="molecule type" value="Genomic_DNA"/>
</dbReference>
<dbReference type="RefSeq" id="WP_172555144.1">
    <property type="nucleotide sequence ID" value="NZ_CP035727.2"/>
</dbReference>
<reference evidence="2" key="1">
    <citation type="submission" date="2019-02" db="EMBL/GenBank/DDBJ databases">
        <title>Structural and Functional analysis of Lanthipeptide from Bacillus thuringiensis serovar andalousiensis B23193.</title>
        <authorList>
            <person name="Andreeva J.V."/>
            <person name="Grigoreva A."/>
        </authorList>
    </citation>
    <scope>NUCLEOTIDE SEQUENCE [LARGE SCALE GENOMIC DNA]</scope>
    <source>
        <strain evidence="2">B23193</strain>
    </source>
</reference>
<dbReference type="Proteomes" id="UP000501374">
    <property type="component" value="Chromosome"/>
</dbReference>
<protein>
    <submittedName>
        <fullName evidence="1">Uncharacterized protein</fullName>
    </submittedName>
</protein>
<evidence type="ECO:0000313" key="1">
    <source>
        <dbReference type="EMBL" id="QIW21316.1"/>
    </source>
</evidence>
<proteinExistence type="predicted"/>
<gene>
    <name evidence="1" type="ORF">EVG22_24080</name>
</gene>
<name>A0A6H0TPW8_BACTU</name>
<accession>A0A6H0TPW8</accession>
<evidence type="ECO:0000313" key="2">
    <source>
        <dbReference type="Proteomes" id="UP000501374"/>
    </source>
</evidence>